<feature type="domain" description="DUF4283" evidence="2">
    <location>
        <begin position="128"/>
        <end position="210"/>
    </location>
</feature>
<accession>A0AAE1MAK4</accession>
<gene>
    <name evidence="3" type="ORF">QN277_003165</name>
</gene>
<evidence type="ECO:0000313" key="3">
    <source>
        <dbReference type="EMBL" id="KAK4259987.1"/>
    </source>
</evidence>
<name>A0AAE1MAK4_9FABA</name>
<dbReference type="EMBL" id="JAWXYG010000010">
    <property type="protein sequence ID" value="KAK4259987.1"/>
    <property type="molecule type" value="Genomic_DNA"/>
</dbReference>
<feature type="compositionally biased region" description="Basic and acidic residues" evidence="1">
    <location>
        <begin position="61"/>
        <end position="71"/>
    </location>
</feature>
<dbReference type="Pfam" id="PF14111">
    <property type="entry name" value="DUF4283"/>
    <property type="match status" value="1"/>
</dbReference>
<dbReference type="AlphaFoldDB" id="A0AAE1MAK4"/>
<comment type="caution">
    <text evidence="3">The sequence shown here is derived from an EMBL/GenBank/DDBJ whole genome shotgun (WGS) entry which is preliminary data.</text>
</comment>
<proteinExistence type="predicted"/>
<reference evidence="3" key="1">
    <citation type="submission" date="2023-10" db="EMBL/GenBank/DDBJ databases">
        <title>Chromosome-level genome of the transformable northern wattle, Acacia crassicarpa.</title>
        <authorList>
            <person name="Massaro I."/>
            <person name="Sinha N.R."/>
            <person name="Poethig S."/>
            <person name="Leichty A.R."/>
        </authorList>
    </citation>
    <scope>NUCLEOTIDE SEQUENCE</scope>
    <source>
        <strain evidence="3">Acra3RX</strain>
        <tissue evidence="3">Leaf</tissue>
    </source>
</reference>
<keyword evidence="4" id="KW-1185">Reference proteome</keyword>
<feature type="compositionally biased region" description="Polar residues" evidence="1">
    <location>
        <begin position="47"/>
        <end position="56"/>
    </location>
</feature>
<protein>
    <recommendedName>
        <fullName evidence="2">DUF4283 domain-containing protein</fullName>
    </recommendedName>
</protein>
<feature type="compositionally biased region" description="Acidic residues" evidence="1">
    <location>
        <begin position="72"/>
        <end position="86"/>
    </location>
</feature>
<evidence type="ECO:0000256" key="1">
    <source>
        <dbReference type="SAM" id="MobiDB-lite"/>
    </source>
</evidence>
<dbReference type="InterPro" id="IPR025558">
    <property type="entry name" value="DUF4283"/>
</dbReference>
<dbReference type="Proteomes" id="UP001293593">
    <property type="component" value="Unassembled WGS sequence"/>
</dbReference>
<organism evidence="3 4">
    <name type="scientific">Acacia crassicarpa</name>
    <name type="common">northern wattle</name>
    <dbReference type="NCBI Taxonomy" id="499986"/>
    <lineage>
        <taxon>Eukaryota</taxon>
        <taxon>Viridiplantae</taxon>
        <taxon>Streptophyta</taxon>
        <taxon>Embryophyta</taxon>
        <taxon>Tracheophyta</taxon>
        <taxon>Spermatophyta</taxon>
        <taxon>Magnoliopsida</taxon>
        <taxon>eudicotyledons</taxon>
        <taxon>Gunneridae</taxon>
        <taxon>Pentapetalae</taxon>
        <taxon>rosids</taxon>
        <taxon>fabids</taxon>
        <taxon>Fabales</taxon>
        <taxon>Fabaceae</taxon>
        <taxon>Caesalpinioideae</taxon>
        <taxon>mimosoid clade</taxon>
        <taxon>Acacieae</taxon>
        <taxon>Acacia</taxon>
    </lineage>
</organism>
<evidence type="ECO:0000313" key="4">
    <source>
        <dbReference type="Proteomes" id="UP001293593"/>
    </source>
</evidence>
<sequence length="349" mass="39915">MNEQENMIVPSSKEEDDLLTRSSKKIKNVVVGNEKEILQGHWPKLGETTSAFNVGGSSFADKLKGVDRSSDELEDDKGDDLSDDSLSDYSPEEKSKECNDWKCKISESLSRNFPTFHFSDKMKQRLYKAWGTAVIVKLLGRNIGFRALESRLQAMWAKRGVFNLINIGHGYYIVKFTNKEDYNMALTGGPWLLYDHYLIVKPWEAGFRPDKAEIEKAAVWVRIPKIPLEYYDEVALTVIGNRIGKTLKVDMNTSGHLRGHFARICVLVELDKQMMQGFYLDNQEFFIEYEGLHLLCTCCGIYGHRKETCPQRNRDNGCTSEPAVGKTTANADQHVDQKQDEQWRIVQKP</sequence>
<feature type="region of interest" description="Disordered" evidence="1">
    <location>
        <begin position="312"/>
        <end position="349"/>
    </location>
</feature>
<evidence type="ECO:0000259" key="2">
    <source>
        <dbReference type="Pfam" id="PF14111"/>
    </source>
</evidence>
<dbReference type="InterPro" id="IPR040256">
    <property type="entry name" value="At4g02000-like"/>
</dbReference>
<feature type="compositionally biased region" description="Basic and acidic residues" evidence="1">
    <location>
        <begin position="333"/>
        <end position="343"/>
    </location>
</feature>
<feature type="region of interest" description="Disordered" evidence="1">
    <location>
        <begin position="46"/>
        <end position="94"/>
    </location>
</feature>
<dbReference type="PANTHER" id="PTHR31286:SF99">
    <property type="entry name" value="DUF4283 DOMAIN-CONTAINING PROTEIN"/>
    <property type="match status" value="1"/>
</dbReference>
<dbReference type="PANTHER" id="PTHR31286">
    <property type="entry name" value="GLYCINE-RICH CELL WALL STRUCTURAL PROTEIN 1.8-LIKE"/>
    <property type="match status" value="1"/>
</dbReference>
<feature type="region of interest" description="Disordered" evidence="1">
    <location>
        <begin position="1"/>
        <end position="20"/>
    </location>
</feature>